<dbReference type="PANTHER" id="PTHR30483:SF40">
    <property type="entry name" value="HISTIDINE KINASE"/>
    <property type="match status" value="1"/>
</dbReference>
<keyword evidence="1" id="KW-0732">Signal</keyword>
<evidence type="ECO:0000256" key="1">
    <source>
        <dbReference type="ARBA" id="ARBA00022729"/>
    </source>
</evidence>
<keyword evidence="2" id="KW-0472">Membrane</keyword>
<proteinExistence type="predicted"/>
<dbReference type="InterPro" id="IPR028081">
    <property type="entry name" value="Leu-bd"/>
</dbReference>
<accession>A0A2R6CDQ2</accession>
<dbReference type="InterPro" id="IPR051010">
    <property type="entry name" value="BCAA_transport"/>
</dbReference>
<evidence type="ECO:0000256" key="2">
    <source>
        <dbReference type="SAM" id="Phobius"/>
    </source>
</evidence>
<dbReference type="Gene3D" id="3.40.50.2300">
    <property type="match status" value="2"/>
</dbReference>
<sequence length="421" mass="44263">MAFTKFAVGLLVIGLIVGGIAGFGASFALQRPTSTKATTTYTIGVIMPLSGTLASFGQSFANSVKLAANEMNANLSAIGNPIRFNVVVADDGGTPSGALSALQSMYQSSSVQIVIGPLTSAEVLGLRDYADTNHIVILPPAATATSLRIAGDYILRPGQPGDQFEGSALAQTILGFGEKYVVYIYRGDTSEIGTYNITSSILKQHGVNVVGIEYTPAQSDYSNIVASASSDVASYISSGAPRSQIAVVLGGYGTEAANMFTHASSDQYLSSVRWFGIEALNDNSLLSDAQVASFMAKVNLTITAPQTSISPQGINFAEAYAAAYGSPPEPYSNYAYDNAWIAMLSILVAGTDNGQTLIKIVPLVADHYFGASGTGIYLDQYGDQTIAYYNVEKCVQLNQGYNFTVIGEYNGGTNQLTLNTK</sequence>
<evidence type="ECO:0000259" key="3">
    <source>
        <dbReference type="Pfam" id="PF13458"/>
    </source>
</evidence>
<feature type="domain" description="Leucine-binding protein" evidence="3">
    <location>
        <begin position="40"/>
        <end position="359"/>
    </location>
</feature>
<keyword evidence="2" id="KW-0812">Transmembrane</keyword>
<protein>
    <recommendedName>
        <fullName evidence="3">Leucine-binding protein domain-containing protein</fullName>
    </recommendedName>
</protein>
<keyword evidence="2" id="KW-1133">Transmembrane helix</keyword>
<feature type="transmembrane region" description="Helical" evidence="2">
    <location>
        <begin position="6"/>
        <end position="29"/>
    </location>
</feature>
<reference evidence="4 5" key="1">
    <citation type="submission" date="2017-04" db="EMBL/GenBank/DDBJ databases">
        <title>Novel microbial lineages endemic to geothermal iron-oxide mats fill important gaps in the evolutionary history of Archaea.</title>
        <authorList>
            <person name="Jay Z.J."/>
            <person name="Beam J.P."/>
            <person name="Dlakic M."/>
            <person name="Rusch D.B."/>
            <person name="Kozubal M.A."/>
            <person name="Inskeep W.P."/>
        </authorList>
    </citation>
    <scope>NUCLEOTIDE SEQUENCE [LARGE SCALE GENOMIC DNA]</scope>
    <source>
        <strain evidence="4">BE_D</strain>
    </source>
</reference>
<evidence type="ECO:0000313" key="5">
    <source>
        <dbReference type="Proteomes" id="UP000242015"/>
    </source>
</evidence>
<dbReference type="Proteomes" id="UP000242015">
    <property type="component" value="Unassembled WGS sequence"/>
</dbReference>
<dbReference type="EMBL" id="NEXF01000030">
    <property type="protein sequence ID" value="PSO09017.1"/>
    <property type="molecule type" value="Genomic_DNA"/>
</dbReference>
<evidence type="ECO:0000313" key="4">
    <source>
        <dbReference type="EMBL" id="PSO09017.1"/>
    </source>
</evidence>
<name>A0A2R6CDQ2_9ARCH</name>
<comment type="caution">
    <text evidence="4">The sequence shown here is derived from an EMBL/GenBank/DDBJ whole genome shotgun (WGS) entry which is preliminary data.</text>
</comment>
<dbReference type="PANTHER" id="PTHR30483">
    <property type="entry name" value="LEUCINE-SPECIFIC-BINDING PROTEIN"/>
    <property type="match status" value="1"/>
</dbReference>
<dbReference type="InterPro" id="IPR028082">
    <property type="entry name" value="Peripla_BP_I"/>
</dbReference>
<dbReference type="SUPFAM" id="SSF53822">
    <property type="entry name" value="Periplasmic binding protein-like I"/>
    <property type="match status" value="1"/>
</dbReference>
<gene>
    <name evidence="4" type="ORF">B9Q04_02600</name>
</gene>
<organism evidence="4 5">
    <name type="scientific">Candidatus Marsarchaeota G2 archaeon BE_D</name>
    <dbReference type="NCBI Taxonomy" id="1978158"/>
    <lineage>
        <taxon>Archaea</taxon>
        <taxon>Candidatus Marsarchaeota</taxon>
        <taxon>Candidatus Marsarchaeota group 2</taxon>
    </lineage>
</organism>
<dbReference type="AlphaFoldDB" id="A0A2R6CDQ2"/>
<dbReference type="Pfam" id="PF13458">
    <property type="entry name" value="Peripla_BP_6"/>
    <property type="match status" value="1"/>
</dbReference>